<sequence>MNAKATFGAGCFWGVEAAFRRIDGVVETKVGYAGGRTQNPTYQQVCYEGTGHAEVVEVTYDPQRVVYEQLLAVFFAEHDPTQVNRQGPDIGDQYRSVVFVHDEAQRAAAETARARVQERIGRPVATVIEAAPTFWPAEEYHQQYLEKRGLASCHVTLAS</sequence>
<evidence type="ECO:0000313" key="4">
    <source>
        <dbReference type="EMBL" id="CAB4695500.1"/>
    </source>
</evidence>
<evidence type="ECO:0000259" key="3">
    <source>
        <dbReference type="Pfam" id="PF01625"/>
    </source>
</evidence>
<dbReference type="InterPro" id="IPR002569">
    <property type="entry name" value="Met_Sox_Rdtase_MsrA_dom"/>
</dbReference>
<organism evidence="4">
    <name type="scientific">freshwater metagenome</name>
    <dbReference type="NCBI Taxonomy" id="449393"/>
    <lineage>
        <taxon>unclassified sequences</taxon>
        <taxon>metagenomes</taxon>
        <taxon>ecological metagenomes</taxon>
    </lineage>
</organism>
<dbReference type="NCBIfam" id="TIGR00401">
    <property type="entry name" value="msrA"/>
    <property type="match status" value="1"/>
</dbReference>
<dbReference type="SUPFAM" id="SSF55068">
    <property type="entry name" value="Peptide methionine sulfoxide reductase"/>
    <property type="match status" value="1"/>
</dbReference>
<dbReference type="PANTHER" id="PTHR43774:SF1">
    <property type="entry name" value="PEPTIDE METHIONINE SULFOXIDE REDUCTASE MSRA 2"/>
    <property type="match status" value="1"/>
</dbReference>
<dbReference type="Pfam" id="PF01625">
    <property type="entry name" value="PMSR"/>
    <property type="match status" value="1"/>
</dbReference>
<name>A0A6J6P7W0_9ZZZZ</name>
<dbReference type="EMBL" id="CAEZXP010000002">
    <property type="protein sequence ID" value="CAB4695500.1"/>
    <property type="molecule type" value="Genomic_DNA"/>
</dbReference>
<dbReference type="GO" id="GO:0008113">
    <property type="term" value="F:peptide-methionine (S)-S-oxide reductase activity"/>
    <property type="evidence" value="ECO:0007669"/>
    <property type="project" value="UniProtKB-EC"/>
</dbReference>
<proteinExistence type="inferred from homology"/>
<dbReference type="PANTHER" id="PTHR43774">
    <property type="entry name" value="PEPTIDE METHIONINE SULFOXIDE REDUCTASE"/>
    <property type="match status" value="1"/>
</dbReference>
<evidence type="ECO:0000256" key="2">
    <source>
        <dbReference type="ARBA" id="ARBA00023002"/>
    </source>
</evidence>
<gene>
    <name evidence="4" type="ORF">UFOPK2399_00995</name>
</gene>
<dbReference type="HAMAP" id="MF_01401">
    <property type="entry name" value="MsrA"/>
    <property type="match status" value="1"/>
</dbReference>
<accession>A0A6J6P7W0</accession>
<dbReference type="Gene3D" id="3.30.1060.10">
    <property type="entry name" value="Peptide methionine sulphoxide reductase MsrA"/>
    <property type="match status" value="1"/>
</dbReference>
<protein>
    <recommendedName>
        <fullName evidence="1">peptide-methionine (S)-S-oxide reductase</fullName>
        <ecNumber evidence="1">1.8.4.11</ecNumber>
    </recommendedName>
</protein>
<dbReference type="InterPro" id="IPR036509">
    <property type="entry name" value="Met_Sox_Rdtase_MsrA_sf"/>
</dbReference>
<dbReference type="EC" id="1.8.4.11" evidence="1"/>
<feature type="domain" description="Peptide methionine sulphoxide reductase MsrA" evidence="3">
    <location>
        <begin position="4"/>
        <end position="153"/>
    </location>
</feature>
<dbReference type="AlphaFoldDB" id="A0A6J6P7W0"/>
<reference evidence="4" key="1">
    <citation type="submission" date="2020-05" db="EMBL/GenBank/DDBJ databases">
        <authorList>
            <person name="Chiriac C."/>
            <person name="Salcher M."/>
            <person name="Ghai R."/>
            <person name="Kavagutti S V."/>
        </authorList>
    </citation>
    <scope>NUCLEOTIDE SEQUENCE</scope>
</reference>
<evidence type="ECO:0000256" key="1">
    <source>
        <dbReference type="ARBA" id="ARBA00012502"/>
    </source>
</evidence>
<keyword evidence="2" id="KW-0560">Oxidoreductase</keyword>